<feature type="region of interest" description="Disordered" evidence="1">
    <location>
        <begin position="97"/>
        <end position="118"/>
    </location>
</feature>
<dbReference type="Proteomes" id="UP000069940">
    <property type="component" value="Unassembled WGS sequence"/>
</dbReference>
<evidence type="ECO:0008006" key="4">
    <source>
        <dbReference type="Google" id="ProtNLM"/>
    </source>
</evidence>
<reference evidence="2" key="2">
    <citation type="submission" date="2025-05" db="UniProtKB">
        <authorList>
            <consortium name="EnsemblMetazoa"/>
        </authorList>
    </citation>
    <scope>IDENTIFICATION</scope>
    <source>
        <strain evidence="2">Foshan</strain>
    </source>
</reference>
<dbReference type="RefSeq" id="XP_062700081.1">
    <property type="nucleotide sequence ID" value="XM_062844097.1"/>
</dbReference>
<dbReference type="EnsemblMetazoa" id="AALFPA23_011752.R16700">
    <property type="protein sequence ID" value="AALFPA23_011752.P16700"/>
    <property type="gene ID" value="AALFPA23_011752"/>
</dbReference>
<reference evidence="3" key="1">
    <citation type="journal article" date="2015" name="Proc. Natl. Acad. Sci. U.S.A.">
        <title>Genome sequence of the Asian Tiger mosquito, Aedes albopictus, reveals insights into its biology, genetics, and evolution.</title>
        <authorList>
            <person name="Chen X.G."/>
            <person name="Jiang X."/>
            <person name="Gu J."/>
            <person name="Xu M."/>
            <person name="Wu Y."/>
            <person name="Deng Y."/>
            <person name="Zhang C."/>
            <person name="Bonizzoni M."/>
            <person name="Dermauw W."/>
            <person name="Vontas J."/>
            <person name="Armbruster P."/>
            <person name="Huang X."/>
            <person name="Yang Y."/>
            <person name="Zhang H."/>
            <person name="He W."/>
            <person name="Peng H."/>
            <person name="Liu Y."/>
            <person name="Wu K."/>
            <person name="Chen J."/>
            <person name="Lirakis M."/>
            <person name="Topalis P."/>
            <person name="Van Leeuwen T."/>
            <person name="Hall A.B."/>
            <person name="Jiang X."/>
            <person name="Thorpe C."/>
            <person name="Mueller R.L."/>
            <person name="Sun C."/>
            <person name="Waterhouse R.M."/>
            <person name="Yan G."/>
            <person name="Tu Z.J."/>
            <person name="Fang X."/>
            <person name="James A.A."/>
        </authorList>
    </citation>
    <scope>NUCLEOTIDE SEQUENCE [LARGE SCALE GENOMIC DNA]</scope>
    <source>
        <strain evidence="3">Foshan</strain>
    </source>
</reference>
<keyword evidence="3" id="KW-1185">Reference proteome</keyword>
<name>A0ABM1YSF0_AEDAL</name>
<proteinExistence type="predicted"/>
<dbReference type="InterPro" id="IPR052278">
    <property type="entry name" value="Chordin-like_regulators"/>
</dbReference>
<organism evidence="2 3">
    <name type="scientific">Aedes albopictus</name>
    <name type="common">Asian tiger mosquito</name>
    <name type="synonym">Stegomyia albopicta</name>
    <dbReference type="NCBI Taxonomy" id="7160"/>
    <lineage>
        <taxon>Eukaryota</taxon>
        <taxon>Metazoa</taxon>
        <taxon>Ecdysozoa</taxon>
        <taxon>Arthropoda</taxon>
        <taxon>Hexapoda</taxon>
        <taxon>Insecta</taxon>
        <taxon>Pterygota</taxon>
        <taxon>Neoptera</taxon>
        <taxon>Endopterygota</taxon>
        <taxon>Diptera</taxon>
        <taxon>Nematocera</taxon>
        <taxon>Culicoidea</taxon>
        <taxon>Culicidae</taxon>
        <taxon>Culicinae</taxon>
        <taxon>Aedini</taxon>
        <taxon>Aedes</taxon>
        <taxon>Stegomyia</taxon>
    </lineage>
</organism>
<dbReference type="PANTHER" id="PTHR46526:SF1">
    <property type="entry name" value="CHORDIN"/>
    <property type="match status" value="1"/>
</dbReference>
<dbReference type="GeneID" id="134284809"/>
<protein>
    <recommendedName>
        <fullName evidence="4">Secreted protein</fullName>
    </recommendedName>
</protein>
<evidence type="ECO:0000313" key="3">
    <source>
        <dbReference type="Proteomes" id="UP000069940"/>
    </source>
</evidence>
<evidence type="ECO:0000313" key="2">
    <source>
        <dbReference type="EnsemblMetazoa" id="AALFPA23_011752.P16700"/>
    </source>
</evidence>
<dbReference type="PANTHER" id="PTHR46526">
    <property type="entry name" value="CHORDIN"/>
    <property type="match status" value="1"/>
</dbReference>
<evidence type="ECO:0000256" key="1">
    <source>
        <dbReference type="SAM" id="MobiDB-lite"/>
    </source>
</evidence>
<sequence>MANLLRKIPLALIAALTVALLAATLLITPTEARRHSPLLVEDEGARRNRPAECVFGKTLRELGSTWFADLGPPFGVMYCIKCECVPVSIVVFGSRLSPSAPKPRKTSSAGLSAGGIAI</sequence>
<accession>A0ABM1YSF0</accession>